<feature type="compositionally biased region" description="Low complexity" evidence="1">
    <location>
        <begin position="660"/>
        <end position="680"/>
    </location>
</feature>
<dbReference type="InterPro" id="IPR037040">
    <property type="entry name" value="CNF_Rho-act_sf"/>
</dbReference>
<evidence type="ECO:0000259" key="2">
    <source>
        <dbReference type="Pfam" id="PF05785"/>
    </source>
</evidence>
<feature type="region of interest" description="Disordered" evidence="1">
    <location>
        <begin position="2164"/>
        <end position="2189"/>
    </location>
</feature>
<dbReference type="OrthoDB" id="9069767at2"/>
<dbReference type="SUPFAM" id="SSF64438">
    <property type="entry name" value="CNF1/YfiH-like putative cysteine hydrolases"/>
    <property type="match status" value="1"/>
</dbReference>
<dbReference type="KEGG" id="buz:AYM40_19985"/>
<evidence type="ECO:0000256" key="1">
    <source>
        <dbReference type="SAM" id="MobiDB-lite"/>
    </source>
</evidence>
<keyword evidence="4" id="KW-1185">Reference proteome</keyword>
<feature type="domain" description="Cytotoxic necrotizing factor Rho-activating" evidence="2">
    <location>
        <begin position="1890"/>
        <end position="2152"/>
    </location>
</feature>
<dbReference type="EMBL" id="CP014578">
    <property type="protein sequence ID" value="ANB74398.1"/>
    <property type="molecule type" value="Genomic_DNA"/>
</dbReference>
<dbReference type="InterPro" id="IPR011324">
    <property type="entry name" value="Cytotoxic_necrot_fac-like_cat"/>
</dbReference>
<protein>
    <recommendedName>
        <fullName evidence="2">Cytotoxic necrotizing factor Rho-activating domain-containing protein</fullName>
    </recommendedName>
</protein>
<name>A0A160FPS5_9BURK</name>
<feature type="region of interest" description="Disordered" evidence="1">
    <location>
        <begin position="1"/>
        <end position="21"/>
    </location>
</feature>
<proteinExistence type="predicted"/>
<dbReference type="Pfam" id="PF05785">
    <property type="entry name" value="CNF1"/>
    <property type="match status" value="1"/>
</dbReference>
<dbReference type="InterPro" id="IPR008430">
    <property type="entry name" value="CNF_Rho-act"/>
</dbReference>
<gene>
    <name evidence="3" type="ORF">AYM40_19985</name>
</gene>
<dbReference type="CDD" id="cd16834">
    <property type="entry name" value="CNF1-like"/>
    <property type="match status" value="1"/>
</dbReference>
<dbReference type="CDD" id="cd22744">
    <property type="entry name" value="OTU"/>
    <property type="match status" value="1"/>
</dbReference>
<dbReference type="Gene3D" id="3.60.100.10">
    <property type="entry name" value="Cytotoxic necrotizing factor, Rho-activating domain"/>
    <property type="match status" value="1"/>
</dbReference>
<reference evidence="3 4" key="1">
    <citation type="journal article" date="2016" name="Gene">
        <title>PacBio SMRT assembly of a complex multi-replicon genome reveals chlorocatechol degradative operon in a region of genome plasticity.</title>
        <authorList>
            <person name="Ricker N."/>
            <person name="Shen S.Y."/>
            <person name="Goordial J."/>
            <person name="Jin S."/>
            <person name="Fulthorpe R.R."/>
        </authorList>
    </citation>
    <scope>NUCLEOTIDE SEQUENCE [LARGE SCALE GENOMIC DNA]</scope>
    <source>
        <strain evidence="3 4">OLGA172</strain>
    </source>
</reference>
<feature type="region of interest" description="Disordered" evidence="1">
    <location>
        <begin position="244"/>
        <end position="280"/>
    </location>
</feature>
<feature type="region of interest" description="Disordered" evidence="1">
    <location>
        <begin position="660"/>
        <end position="692"/>
    </location>
</feature>
<evidence type="ECO:0000313" key="4">
    <source>
        <dbReference type="Proteomes" id="UP000076852"/>
    </source>
</evidence>
<sequence length="2189" mass="242742">MHTYAERDSATGSKRRGHNKVVKQPHVVESRWADQVERIGRDGEWNFELADSMPYLISELPCWKEGGLALHVRSGPTNVSFGELERSAGDVYIEVADDHYWTLINGERVWVRPDGNCFFNAIWKALQASENVDAVKRIFRGKVPASEREAVDYFRREIQDYALSHPELEAILLGDDGRPSALRGQPQSRCEVRKALCGPVHESLSARDAATGNGVCATPEHLRTLSGLQGDVDETDADEFFDASDTADGLANPERREQPALAPQRAGSNETSRPQKRVRRLTPFANQYRGASGTDRETSESSAFRTAAHIAKRTSEQIGRPAAVMSPVYGERQEIFRALGAHDVLKALSPVLIPDGFEDAACDADWMPPTAQDAGLADSDRDEIAASFRTPTRVKWSTPLVEYRPIPLACHTESQRVLFSAGSRISEWIAHSELLTFGYWLLAKVSPTASVAAAAGAAVYNLVTALKQRDVLGGLIQALSALPYQLLSPQSLLFAVAEETKRYVDDVLDGVVPECLSGQRENIYMTVGVVSLISYYGYFVKRQTVNSRVSNVLHGPAVYPPNGFLFENDMQPPETSLGEKIAGMIGYLQRAVQSYAVLQTVVDAKPTASLATVVEPVCPVDDDPNAERMRLSHGEKATQKQERQARFIYAKSRMARLRASASARGSAAAPPGEAPGVPKAHPAASPQHSVGSSNPVITVAVGTALAARTGLSRTGTLLAAMTLASVFELTAGFPRSGIFHSRKTNNPEVDVPQTAAEPLSRKCPDVDSNMHTAHSKWIDLKGKNLECVRSFLEARFDYRFFENALDSISDIKNGDRPSGKDENIYETAVRQAFLDYSNKLYPPVYYLSSENRYGQEFYSILKEINNSDDTGCTSQKFRRLESILIKIKAYETFIIRRQQGLRPEGKEGVIAKLESVFDLPIDINQPPLAIESLDDYIVDQLGNRSRTAPPGPVAEGVSIALRLWADNASRVPIGKTGLSTEMTSAIRCTIKAKILELKEEIYNLRGPRDHIEFEIKTRTLLAHRYASRYIENRMALCRNYRNVLDKIKSKLPAAVTTPEDATVFEARALAVKATLQMLGENQSLPHSLHNLSTAGYLDNFALVTGSSPEVTTFVSFAEAIFYKSLTGSSIYDLYSYNLDPTKLLIEFNNKLSDLPFTKRRSGIVDEAEQFIKNIKPNAETGSDSEYYGQFVTFRSKYLSPLAEALSLFALFDYGLHPYRMLIEKPIKVIKTIVFTKPATESPPLPSKESAQRRFFMDMISMPIKFREIVLNIFDAGYSTAGELIFCEMASGSWTVISTLNGRFIIKSVTAAEMTSNKILSAISSEKDYLRPLPAISPKKNLLWKKNQLFTKVIHPVLRNTTSLDATMFSEAYLVLDRPDRNDFSGNRLIEITDAAAKAMLKRIIDQKEDLEFHMHWWQYITLFIPGFDMAYHAVNDPDYHPSNQEIAEEVTLDLLTLVSIAIPGAELSLQSAKALRISVFDNLLKGHRGKALLMAILADTARDLSLFPIRLFAIASYELFAFWEPLPLRAISTSVFRLARKFKFKSGFKLISQKAVAKEKINTINPEIRGESKPGANTSNKAQGIVLARNDNDIRYYEFSYSFENEALRRAPVSGGKASHLIDLTRVQSEPIYKIVSSARKRALNSLDNALKALTNGKDAQKVDEALDIFLGRHTDVVKERLREELAKIKTFLSKLDVGGDVSYQAGYLENQPKILMLTRAAAALGDWKNELPPITIYVDAVVDASLRKSFTQSEFKNYLATVLIHEAYHAVKRNTPDCKYAKISGNSVDIADIVALPEPQLRGENAQEIMREFGLSPSELHDLLEAANKATLKNPDNLAYLTASLDYIRTRHSDHDRFITDYRRWKIDRDSPLEWQFKDHQKKGGPIQLTHTDIGDLVQGDINPLARNGLLYRKSSGEIRLGFDATRFDSHTIEMKKEFSLADSKFSDVLDTWKGGDTTSQGRDDVWSGTWGKDNLLNDDISIVELTSGKSGTAAIRIKLEDVKEGYPVVVSGGELSGSTIVFGVDEQYFYAFHAGQKTDDQKWRPDQEGAASIYQAYLALNGEVIPSLGISEDMALVNEHNELAGNRGIVDILEKYESGFFAFSGKSAGSPPGEMNAEKPIEWLDYAPAATDSAVEKGRAYALLARCDGDLKITAYAEGASSMHPGRGARQKTPGKQFVLKGTTPAS</sequence>
<dbReference type="STRING" id="1804984.AYM40_19985"/>
<accession>A0A160FPS5</accession>
<dbReference type="RefSeq" id="WP_063497697.1">
    <property type="nucleotide sequence ID" value="NZ_CP014578.1"/>
</dbReference>
<evidence type="ECO:0000313" key="3">
    <source>
        <dbReference type="EMBL" id="ANB74398.1"/>
    </source>
</evidence>
<organism evidence="3 4">
    <name type="scientific">Paraburkholderia phytofirmans OLGA172</name>
    <dbReference type="NCBI Taxonomy" id="1417228"/>
    <lineage>
        <taxon>Bacteria</taxon>
        <taxon>Pseudomonadati</taxon>
        <taxon>Pseudomonadota</taxon>
        <taxon>Betaproteobacteria</taxon>
        <taxon>Burkholderiales</taxon>
        <taxon>Burkholderiaceae</taxon>
        <taxon>Paraburkholderia</taxon>
    </lineage>
</organism>
<dbReference type="Proteomes" id="UP000076852">
    <property type="component" value="Chromosome 1"/>
</dbReference>